<dbReference type="Gene3D" id="3.30.980.10">
    <property type="entry name" value="Threonyl-trna Synthetase, Chain A, domain 2"/>
    <property type="match status" value="1"/>
</dbReference>
<dbReference type="InterPro" id="IPR012947">
    <property type="entry name" value="tRNA_SAD"/>
</dbReference>
<keyword evidence="2 13" id="KW-0963">Cytoplasm</keyword>
<dbReference type="FunFam" id="3.30.930.10:FF:000002">
    <property type="entry name" value="Threonine--tRNA ligase"/>
    <property type="match status" value="1"/>
</dbReference>
<organism evidence="15 16">
    <name type="scientific">Candidatus Scatomorpha intestinavium</name>
    <dbReference type="NCBI Taxonomy" id="2840922"/>
    <lineage>
        <taxon>Bacteria</taxon>
        <taxon>Bacillati</taxon>
        <taxon>Bacillota</taxon>
        <taxon>Clostridia</taxon>
        <taxon>Eubacteriales</taxon>
        <taxon>Candidatus Scatomorpha</taxon>
    </lineage>
</organism>
<keyword evidence="10 13" id="KW-0648">Protein biosynthesis</keyword>
<dbReference type="GO" id="GO:0046872">
    <property type="term" value="F:metal ion binding"/>
    <property type="evidence" value="ECO:0007669"/>
    <property type="project" value="UniProtKB-KW"/>
</dbReference>
<evidence type="ECO:0000313" key="16">
    <source>
        <dbReference type="Proteomes" id="UP000824262"/>
    </source>
</evidence>
<dbReference type="Gene3D" id="3.40.50.800">
    <property type="entry name" value="Anticodon-binding domain"/>
    <property type="match status" value="1"/>
</dbReference>
<dbReference type="InterPro" id="IPR002320">
    <property type="entry name" value="Thr-tRNA-ligase_IIa"/>
</dbReference>
<dbReference type="FunFam" id="3.30.54.20:FF:000002">
    <property type="entry name" value="Threonine--tRNA ligase"/>
    <property type="match status" value="1"/>
</dbReference>
<dbReference type="InterPro" id="IPR006195">
    <property type="entry name" value="aa-tRNA-synth_II"/>
</dbReference>
<feature type="binding site" evidence="13">
    <location>
        <position position="457"/>
    </location>
    <ligand>
        <name>Zn(2+)</name>
        <dbReference type="ChEBI" id="CHEBI:29105"/>
        <note>catalytic</note>
    </ligand>
</feature>
<dbReference type="Pfam" id="PF00587">
    <property type="entry name" value="tRNA-synt_2b"/>
    <property type="match status" value="1"/>
</dbReference>
<evidence type="ECO:0000256" key="11">
    <source>
        <dbReference type="ARBA" id="ARBA00023146"/>
    </source>
</evidence>
<evidence type="ECO:0000256" key="3">
    <source>
        <dbReference type="ARBA" id="ARBA00022555"/>
    </source>
</evidence>
<feature type="domain" description="Aminoacyl-transfer RNA synthetases class-II family profile" evidence="14">
    <location>
        <begin position="215"/>
        <end position="480"/>
    </location>
</feature>
<dbReference type="GO" id="GO:0005737">
    <property type="term" value="C:cytoplasm"/>
    <property type="evidence" value="ECO:0007669"/>
    <property type="project" value="UniProtKB-SubCell"/>
</dbReference>
<dbReference type="HAMAP" id="MF_00184">
    <property type="entry name" value="Thr_tRNA_synth"/>
    <property type="match status" value="1"/>
</dbReference>
<comment type="caution">
    <text evidence="13">Lacks conserved residue(s) required for the propagation of feature annotation.</text>
</comment>
<feature type="binding site" evidence="13">
    <location>
        <position position="332"/>
    </location>
    <ligand>
        <name>Zn(2+)</name>
        <dbReference type="ChEBI" id="CHEBI:29105"/>
        <note>catalytic</note>
    </ligand>
</feature>
<evidence type="ECO:0000259" key="14">
    <source>
        <dbReference type="PROSITE" id="PS50862"/>
    </source>
</evidence>
<feature type="binding site" evidence="13">
    <location>
        <position position="281"/>
    </location>
    <ligand>
        <name>Zn(2+)</name>
        <dbReference type="ChEBI" id="CHEBI:29105"/>
        <note>catalytic</note>
    </ligand>
</feature>
<sequence>MEEKKYTFENKEYRDTYRHSTSHVLAQAIKRLFPEAKLAIGPAIEDGFYYDIDSEVTFTPEVLEQIEEEMRKICKEKLSIERFELPREEALKLMEEKGEPYKVELINDLPEGETISFYKQGEFTDLCAGPHLDNTGRIKGNAIKLMNCTGAYWRGDSSRKMLQRIYGTCFMKKEELQAYLDRLEEAKRRDHRKLGRELGLFMMDEAGPGFPFFLPNGITLKNVLVDYWREVHKRYGYVEISTPIILNRQLWERSGHWEHYKDNMYTTVIDGEDFAIKPMNCPGGMLVYKNEPHSYRDLPLRVGELGIVHRHELSGALHGLFRVRCFTQDDAHIFMTPEQMKDEIKGVARLFDEVYSTFGLSYEIELSTMPEDHIGTVEQWEHNQDILKEAITEMGKSFTINEGDGAFYGPKLDFHLSDSLGRTWQCGTIQLDSQLPERFELEYVGEDGAKHRPVMIHRVVLGSIERFIGVITEHFGGAFPTWLSPVQVKVMPITDRSADYAKKVAAELDAAGVRVETDLRNEKIGYKIREAQSKKIPYMLIVGDKEAEAGTVSVRTRAGGDMGAVALEEFKDKLLEEIRTRSLG</sequence>
<dbReference type="GO" id="GO:0140096">
    <property type="term" value="F:catalytic activity, acting on a protein"/>
    <property type="evidence" value="ECO:0007669"/>
    <property type="project" value="UniProtKB-ARBA"/>
</dbReference>
<dbReference type="EC" id="6.1.1.3" evidence="13"/>
<keyword evidence="9 13" id="KW-0694">RNA-binding</keyword>
<dbReference type="SUPFAM" id="SSF55186">
    <property type="entry name" value="ThrRS/AlaRS common domain"/>
    <property type="match status" value="1"/>
</dbReference>
<comment type="caution">
    <text evidence="15">The sequence shown here is derived from an EMBL/GenBank/DDBJ whole genome shotgun (WGS) entry which is preliminary data.</text>
</comment>
<dbReference type="GO" id="GO:0016740">
    <property type="term" value="F:transferase activity"/>
    <property type="evidence" value="ECO:0007669"/>
    <property type="project" value="UniProtKB-ARBA"/>
</dbReference>
<keyword evidence="5 13" id="KW-0479">Metal-binding</keyword>
<protein>
    <recommendedName>
        <fullName evidence="13">Threonine--tRNA ligase</fullName>
        <ecNumber evidence="13">6.1.1.3</ecNumber>
    </recommendedName>
    <alternativeName>
        <fullName evidence="13">Threonyl-tRNA synthetase</fullName>
        <shortName evidence="13">ThrRS</shortName>
    </alternativeName>
</protein>
<dbReference type="GO" id="GO:0005524">
    <property type="term" value="F:ATP binding"/>
    <property type="evidence" value="ECO:0007669"/>
    <property type="project" value="UniProtKB-UniRule"/>
</dbReference>
<dbReference type="PANTHER" id="PTHR11451:SF44">
    <property type="entry name" value="THREONINE--TRNA LIGASE, CHLOROPLASTIC_MITOCHONDRIAL 2"/>
    <property type="match status" value="1"/>
</dbReference>
<dbReference type="PANTHER" id="PTHR11451">
    <property type="entry name" value="THREONINE-TRNA LIGASE"/>
    <property type="match status" value="1"/>
</dbReference>
<evidence type="ECO:0000256" key="13">
    <source>
        <dbReference type="HAMAP-Rule" id="MF_00184"/>
    </source>
</evidence>
<keyword evidence="11 13" id="KW-0030">Aminoacyl-tRNA synthetase</keyword>
<keyword evidence="7 13" id="KW-0862">Zinc</keyword>
<dbReference type="InterPro" id="IPR045864">
    <property type="entry name" value="aa-tRNA-synth_II/BPL/LPL"/>
</dbReference>
<dbReference type="CDD" id="cd00771">
    <property type="entry name" value="ThrRS_core"/>
    <property type="match status" value="1"/>
</dbReference>
<dbReference type="SMART" id="SM00863">
    <property type="entry name" value="tRNA_SAD"/>
    <property type="match status" value="1"/>
</dbReference>
<dbReference type="Gene3D" id="3.30.930.10">
    <property type="entry name" value="Bira Bifunctional Protein, Domain 2"/>
    <property type="match status" value="1"/>
</dbReference>
<evidence type="ECO:0000256" key="1">
    <source>
        <dbReference type="ARBA" id="ARBA00008226"/>
    </source>
</evidence>
<evidence type="ECO:0000256" key="8">
    <source>
        <dbReference type="ARBA" id="ARBA00022840"/>
    </source>
</evidence>
<dbReference type="PROSITE" id="PS50862">
    <property type="entry name" value="AA_TRNA_LIGASE_II"/>
    <property type="match status" value="1"/>
</dbReference>
<evidence type="ECO:0000256" key="10">
    <source>
        <dbReference type="ARBA" id="ARBA00022917"/>
    </source>
</evidence>
<proteinExistence type="inferred from homology"/>
<accession>A0A9D0ZF93</accession>
<dbReference type="SUPFAM" id="SSF52954">
    <property type="entry name" value="Class II aaRS ABD-related"/>
    <property type="match status" value="1"/>
</dbReference>
<keyword evidence="4 13" id="KW-0436">Ligase</keyword>
<keyword evidence="8 13" id="KW-0067">ATP-binding</keyword>
<evidence type="ECO:0000256" key="2">
    <source>
        <dbReference type="ARBA" id="ARBA00022490"/>
    </source>
</evidence>
<comment type="catalytic activity">
    <reaction evidence="12 13">
        <text>tRNA(Thr) + L-threonine + ATP = L-threonyl-tRNA(Thr) + AMP + diphosphate + H(+)</text>
        <dbReference type="Rhea" id="RHEA:24624"/>
        <dbReference type="Rhea" id="RHEA-COMP:9670"/>
        <dbReference type="Rhea" id="RHEA-COMP:9704"/>
        <dbReference type="ChEBI" id="CHEBI:15378"/>
        <dbReference type="ChEBI" id="CHEBI:30616"/>
        <dbReference type="ChEBI" id="CHEBI:33019"/>
        <dbReference type="ChEBI" id="CHEBI:57926"/>
        <dbReference type="ChEBI" id="CHEBI:78442"/>
        <dbReference type="ChEBI" id="CHEBI:78534"/>
        <dbReference type="ChEBI" id="CHEBI:456215"/>
        <dbReference type="EC" id="6.1.1.3"/>
    </reaction>
</comment>
<dbReference type="Pfam" id="PF07973">
    <property type="entry name" value="tRNA_SAD"/>
    <property type="match status" value="1"/>
</dbReference>
<dbReference type="InterPro" id="IPR033728">
    <property type="entry name" value="ThrRS_core"/>
</dbReference>
<dbReference type="GO" id="GO:0004829">
    <property type="term" value="F:threonine-tRNA ligase activity"/>
    <property type="evidence" value="ECO:0007669"/>
    <property type="project" value="UniProtKB-UniRule"/>
</dbReference>
<gene>
    <name evidence="13 15" type="primary">thrS</name>
    <name evidence="15" type="ORF">IAB77_08595</name>
</gene>
<dbReference type="FunFam" id="3.30.980.10:FF:000005">
    <property type="entry name" value="Threonyl-tRNA synthetase, mitochondrial"/>
    <property type="match status" value="1"/>
</dbReference>
<comment type="cofactor">
    <cofactor evidence="13">
        <name>Zn(2+)</name>
        <dbReference type="ChEBI" id="CHEBI:29105"/>
    </cofactor>
    <text evidence="13">Binds 1 zinc ion per subunit.</text>
</comment>
<dbReference type="GO" id="GO:0000049">
    <property type="term" value="F:tRNA binding"/>
    <property type="evidence" value="ECO:0007669"/>
    <property type="project" value="UniProtKB-KW"/>
</dbReference>
<dbReference type="FunFam" id="3.40.50.800:FF:000001">
    <property type="entry name" value="Threonine--tRNA ligase"/>
    <property type="match status" value="1"/>
</dbReference>
<evidence type="ECO:0000256" key="4">
    <source>
        <dbReference type="ARBA" id="ARBA00022598"/>
    </source>
</evidence>
<comment type="subcellular location">
    <subcellularLocation>
        <location evidence="13">Cytoplasm</location>
    </subcellularLocation>
</comment>
<dbReference type="GO" id="GO:0006435">
    <property type="term" value="P:threonyl-tRNA aminoacylation"/>
    <property type="evidence" value="ECO:0007669"/>
    <property type="project" value="UniProtKB-UniRule"/>
</dbReference>
<dbReference type="SUPFAM" id="SSF55681">
    <property type="entry name" value="Class II aaRS and biotin synthetases"/>
    <property type="match status" value="1"/>
</dbReference>
<keyword evidence="3 13" id="KW-0820">tRNA-binding</keyword>
<dbReference type="InterPro" id="IPR004154">
    <property type="entry name" value="Anticodon-bd"/>
</dbReference>
<evidence type="ECO:0000313" key="15">
    <source>
        <dbReference type="EMBL" id="HIQ79300.1"/>
    </source>
</evidence>
<dbReference type="NCBIfam" id="TIGR00418">
    <property type="entry name" value="thrS"/>
    <property type="match status" value="1"/>
</dbReference>
<name>A0A9D0ZF93_9FIRM</name>
<evidence type="ECO:0000256" key="6">
    <source>
        <dbReference type="ARBA" id="ARBA00022741"/>
    </source>
</evidence>
<dbReference type="InterPro" id="IPR018163">
    <property type="entry name" value="Thr/Ala-tRNA-synth_IIc_edit"/>
</dbReference>
<evidence type="ECO:0000256" key="7">
    <source>
        <dbReference type="ARBA" id="ARBA00022833"/>
    </source>
</evidence>
<dbReference type="InterPro" id="IPR047246">
    <property type="entry name" value="ThrRS_anticodon"/>
</dbReference>
<evidence type="ECO:0000256" key="5">
    <source>
        <dbReference type="ARBA" id="ARBA00022723"/>
    </source>
</evidence>
<dbReference type="Proteomes" id="UP000824262">
    <property type="component" value="Unassembled WGS sequence"/>
</dbReference>
<dbReference type="InterPro" id="IPR036621">
    <property type="entry name" value="Anticodon-bd_dom_sf"/>
</dbReference>
<dbReference type="CDD" id="cd00860">
    <property type="entry name" value="ThrRS_anticodon"/>
    <property type="match status" value="1"/>
</dbReference>
<dbReference type="Pfam" id="PF03129">
    <property type="entry name" value="HGTP_anticodon"/>
    <property type="match status" value="1"/>
</dbReference>
<dbReference type="Gene3D" id="3.30.54.20">
    <property type="match status" value="1"/>
</dbReference>
<dbReference type="AlphaFoldDB" id="A0A9D0ZF93"/>
<dbReference type="PRINTS" id="PR01047">
    <property type="entry name" value="TRNASYNTHTHR"/>
</dbReference>
<comment type="subunit">
    <text evidence="13">Homodimer.</text>
</comment>
<evidence type="ECO:0000256" key="9">
    <source>
        <dbReference type="ARBA" id="ARBA00022884"/>
    </source>
</evidence>
<reference evidence="15" key="1">
    <citation type="submission" date="2020-10" db="EMBL/GenBank/DDBJ databases">
        <authorList>
            <person name="Gilroy R."/>
        </authorList>
    </citation>
    <scope>NUCLEOTIDE SEQUENCE</scope>
    <source>
        <strain evidence="15">ChiBcolR7-354</strain>
    </source>
</reference>
<reference evidence="15" key="2">
    <citation type="journal article" date="2021" name="PeerJ">
        <title>Extensive microbial diversity within the chicken gut microbiome revealed by metagenomics and culture.</title>
        <authorList>
            <person name="Gilroy R."/>
            <person name="Ravi A."/>
            <person name="Getino M."/>
            <person name="Pursley I."/>
            <person name="Horton D.L."/>
            <person name="Alikhan N.F."/>
            <person name="Baker D."/>
            <person name="Gharbi K."/>
            <person name="Hall N."/>
            <person name="Watson M."/>
            <person name="Adriaenssens E.M."/>
            <person name="Foster-Nyarko E."/>
            <person name="Jarju S."/>
            <person name="Secka A."/>
            <person name="Antonio M."/>
            <person name="Oren A."/>
            <person name="Chaudhuri R.R."/>
            <person name="La Ragione R."/>
            <person name="Hildebrand F."/>
            <person name="Pallen M.J."/>
        </authorList>
    </citation>
    <scope>NUCLEOTIDE SEQUENCE</scope>
    <source>
        <strain evidence="15">ChiBcolR7-354</strain>
    </source>
</reference>
<comment type="similarity">
    <text evidence="1 13">Belongs to the class-II aminoacyl-tRNA synthetase family.</text>
</comment>
<dbReference type="InterPro" id="IPR002314">
    <property type="entry name" value="aa-tRNA-synt_IIb"/>
</dbReference>
<keyword evidence="6 13" id="KW-0547">Nucleotide-binding</keyword>
<dbReference type="EMBL" id="DVGA01000094">
    <property type="protein sequence ID" value="HIQ79300.1"/>
    <property type="molecule type" value="Genomic_DNA"/>
</dbReference>
<evidence type="ECO:0000256" key="12">
    <source>
        <dbReference type="ARBA" id="ARBA00049515"/>
    </source>
</evidence>